<accession>A0ABP5LHV1</accession>
<dbReference type="PANTHER" id="PTHR44169:SF6">
    <property type="entry name" value="NADPH-DEPENDENT 1-ACYLDIHYDROXYACETONE PHOSPHATE REDUCTASE"/>
    <property type="match status" value="1"/>
</dbReference>
<keyword evidence="2" id="KW-0560">Oxidoreductase</keyword>
<dbReference type="SUPFAM" id="SSF51735">
    <property type="entry name" value="NAD(P)-binding Rossmann-fold domains"/>
    <property type="match status" value="1"/>
</dbReference>
<dbReference type="PANTHER" id="PTHR44169">
    <property type="entry name" value="NADPH-DEPENDENT 1-ACYLDIHYDROXYACETONE PHOSPHATE REDUCTASE"/>
    <property type="match status" value="1"/>
</dbReference>
<proteinExistence type="inferred from homology"/>
<dbReference type="RefSeq" id="WP_344271536.1">
    <property type="nucleotide sequence ID" value="NZ_BAAAMR010000046.1"/>
</dbReference>
<dbReference type="Gene3D" id="3.40.50.720">
    <property type="entry name" value="NAD(P)-binding Rossmann-like Domain"/>
    <property type="match status" value="1"/>
</dbReference>
<protein>
    <submittedName>
        <fullName evidence="5">SDR family oxidoreductase</fullName>
    </submittedName>
</protein>
<feature type="domain" description="Ketoreductase" evidence="4">
    <location>
        <begin position="4"/>
        <end position="198"/>
    </location>
</feature>
<keyword evidence="6" id="KW-1185">Reference proteome</keyword>
<dbReference type="InterPro" id="IPR002347">
    <property type="entry name" value="SDR_fam"/>
</dbReference>
<sequence length="281" mass="29668">MSTRTVLITGAAGGLGSAAVRRLTELGWEVYAGVRRPSDAGRVPGGAHPLVVDLIDEETVDAAAKEIAARTGGRLDALVNNAGVIVEGPVELVPLEDWRRQFDVNVVGQIAMTQAVLPMLRAAKGRVVNIGAVSSRMSGPAFGPIAASKAALASVTEALRVEMRPLGVKVCVIEPGLLDTEIFGKSGASRRATGWRGDADAQRLYEGVSAKMGEFNARAKPGPVDSAVKTIVRALTERRPKSRYLVGRDARMMATLARLPDHTRDRLLLRAVGIDAATYGG</sequence>
<name>A0ABP5LHV1_9ACTN</name>
<evidence type="ECO:0000313" key="6">
    <source>
        <dbReference type="Proteomes" id="UP001501020"/>
    </source>
</evidence>
<evidence type="ECO:0000256" key="3">
    <source>
        <dbReference type="RuleBase" id="RU000363"/>
    </source>
</evidence>
<dbReference type="PRINTS" id="PR00080">
    <property type="entry name" value="SDRFAMILY"/>
</dbReference>
<dbReference type="EMBL" id="BAAAMR010000046">
    <property type="protein sequence ID" value="GAA2147503.1"/>
    <property type="molecule type" value="Genomic_DNA"/>
</dbReference>
<reference evidence="6" key="1">
    <citation type="journal article" date="2019" name="Int. J. Syst. Evol. Microbiol.">
        <title>The Global Catalogue of Microorganisms (GCM) 10K type strain sequencing project: providing services to taxonomists for standard genome sequencing and annotation.</title>
        <authorList>
            <consortium name="The Broad Institute Genomics Platform"/>
            <consortium name="The Broad Institute Genome Sequencing Center for Infectious Disease"/>
            <person name="Wu L."/>
            <person name="Ma J."/>
        </authorList>
    </citation>
    <scope>NUCLEOTIDE SEQUENCE [LARGE SCALE GENOMIC DNA]</scope>
    <source>
        <strain evidence="6">JCM 13850</strain>
    </source>
</reference>
<evidence type="ECO:0000256" key="1">
    <source>
        <dbReference type="ARBA" id="ARBA00006484"/>
    </source>
</evidence>
<evidence type="ECO:0000259" key="4">
    <source>
        <dbReference type="SMART" id="SM00822"/>
    </source>
</evidence>
<dbReference type="InterPro" id="IPR036291">
    <property type="entry name" value="NAD(P)-bd_dom_sf"/>
</dbReference>
<comment type="similarity">
    <text evidence="1 3">Belongs to the short-chain dehydrogenases/reductases (SDR) family.</text>
</comment>
<dbReference type="SMART" id="SM00822">
    <property type="entry name" value="PKS_KR"/>
    <property type="match status" value="1"/>
</dbReference>
<comment type="caution">
    <text evidence="5">The sequence shown here is derived from an EMBL/GenBank/DDBJ whole genome shotgun (WGS) entry which is preliminary data.</text>
</comment>
<dbReference type="Proteomes" id="UP001501020">
    <property type="component" value="Unassembled WGS sequence"/>
</dbReference>
<evidence type="ECO:0000313" key="5">
    <source>
        <dbReference type="EMBL" id="GAA2147503.1"/>
    </source>
</evidence>
<evidence type="ECO:0000256" key="2">
    <source>
        <dbReference type="ARBA" id="ARBA00023002"/>
    </source>
</evidence>
<dbReference type="Pfam" id="PF00106">
    <property type="entry name" value="adh_short"/>
    <property type="match status" value="1"/>
</dbReference>
<gene>
    <name evidence="5" type="ORF">GCM10009727_49700</name>
</gene>
<dbReference type="InterPro" id="IPR057326">
    <property type="entry name" value="KR_dom"/>
</dbReference>
<organism evidence="5 6">
    <name type="scientific">Actinomadura napierensis</name>
    <dbReference type="NCBI Taxonomy" id="267854"/>
    <lineage>
        <taxon>Bacteria</taxon>
        <taxon>Bacillati</taxon>
        <taxon>Actinomycetota</taxon>
        <taxon>Actinomycetes</taxon>
        <taxon>Streptosporangiales</taxon>
        <taxon>Thermomonosporaceae</taxon>
        <taxon>Actinomadura</taxon>
    </lineage>
</organism>
<dbReference type="PRINTS" id="PR00081">
    <property type="entry name" value="GDHRDH"/>
</dbReference>